<dbReference type="InterPro" id="IPR011008">
    <property type="entry name" value="Dimeric_a/b-barrel"/>
</dbReference>
<comment type="caution">
    <text evidence="1">The sequence shown here is derived from an EMBL/GenBank/DDBJ whole genome shotgun (WGS) entry which is preliminary data.</text>
</comment>
<evidence type="ECO:0008006" key="3">
    <source>
        <dbReference type="Google" id="ProtNLM"/>
    </source>
</evidence>
<gene>
    <name evidence="1" type="ORF">ACFFGH_20985</name>
</gene>
<accession>A0ABV6RWN8</accession>
<sequence>MDHRDEEFLRLWERASELLQAAAGDEATRLHRALQPDAKYRFINVAEIGSVEDWCTAITSPEFVELSRTMSEFQPAPSLYTVARENDLSSAAPLIRARDTVGP</sequence>
<dbReference type="SUPFAM" id="SSF54909">
    <property type="entry name" value="Dimeric alpha+beta barrel"/>
    <property type="match status" value="1"/>
</dbReference>
<dbReference type="Gene3D" id="3.30.70.100">
    <property type="match status" value="1"/>
</dbReference>
<dbReference type="EMBL" id="JBHLTG010000005">
    <property type="protein sequence ID" value="MFC0680318.1"/>
    <property type="molecule type" value="Genomic_DNA"/>
</dbReference>
<dbReference type="RefSeq" id="WP_386671947.1">
    <property type="nucleotide sequence ID" value="NZ_JBHLTG010000005.1"/>
</dbReference>
<proteinExistence type="predicted"/>
<evidence type="ECO:0000313" key="1">
    <source>
        <dbReference type="EMBL" id="MFC0680318.1"/>
    </source>
</evidence>
<keyword evidence="2" id="KW-1185">Reference proteome</keyword>
<evidence type="ECO:0000313" key="2">
    <source>
        <dbReference type="Proteomes" id="UP001589896"/>
    </source>
</evidence>
<name>A0ABV6RWN8_9GAMM</name>
<organism evidence="1 2">
    <name type="scientific">Lysobacter korlensis</name>
    <dbReference type="NCBI Taxonomy" id="553636"/>
    <lineage>
        <taxon>Bacteria</taxon>
        <taxon>Pseudomonadati</taxon>
        <taxon>Pseudomonadota</taxon>
        <taxon>Gammaproteobacteria</taxon>
        <taxon>Lysobacterales</taxon>
        <taxon>Lysobacteraceae</taxon>
        <taxon>Lysobacter</taxon>
    </lineage>
</organism>
<dbReference type="Proteomes" id="UP001589896">
    <property type="component" value="Unassembled WGS sequence"/>
</dbReference>
<reference evidence="1 2" key="1">
    <citation type="submission" date="2024-09" db="EMBL/GenBank/DDBJ databases">
        <authorList>
            <person name="Sun Q."/>
            <person name="Mori K."/>
        </authorList>
    </citation>
    <scope>NUCLEOTIDE SEQUENCE [LARGE SCALE GENOMIC DNA]</scope>
    <source>
        <strain evidence="1 2">KCTC 23076</strain>
    </source>
</reference>
<protein>
    <recommendedName>
        <fullName evidence="3">Antibiotic biosynthesis monooxygenase</fullName>
    </recommendedName>
</protein>